<protein>
    <submittedName>
        <fullName evidence="1">Uncharacterized protein</fullName>
    </submittedName>
</protein>
<evidence type="ECO:0000313" key="1">
    <source>
        <dbReference type="EMBL" id="HGV67054.1"/>
    </source>
</evidence>
<dbReference type="AlphaFoldDB" id="A0A7J3QG05"/>
<comment type="caution">
    <text evidence="1">The sequence shown here is derived from an EMBL/GenBank/DDBJ whole genome shotgun (WGS) entry which is preliminary data.</text>
</comment>
<name>A0A7J3QG05_9CREN</name>
<accession>A0A7J3QG05</accession>
<sequence length="139" mass="15474">MADEKLTFLATIILLSVTIAISFPILQWITSLTDIFRVEPIQILHDSYIDSSNKILYLHVKNPSSVGIAIQAVEIVGFENIDSSSRFNRGNYMAPIIINPNTEKVISIMLSKDYVSGMIYQVKIYTSTGGVYTALIQAK</sequence>
<proteinExistence type="predicted"/>
<reference evidence="1" key="1">
    <citation type="journal article" date="2020" name="mSystems">
        <title>Genome- and Community-Level Interaction Insights into Carbon Utilization and Element Cycling Functions of Hydrothermarchaeota in Hydrothermal Sediment.</title>
        <authorList>
            <person name="Zhou Z."/>
            <person name="Liu Y."/>
            <person name="Xu W."/>
            <person name="Pan J."/>
            <person name="Luo Z.H."/>
            <person name="Li M."/>
        </authorList>
    </citation>
    <scope>NUCLEOTIDE SEQUENCE [LARGE SCALE GENOMIC DNA]</scope>
    <source>
        <strain evidence="1">SpSt-721</strain>
    </source>
</reference>
<gene>
    <name evidence="1" type="ORF">ENV02_04480</name>
</gene>
<organism evidence="1">
    <name type="scientific">Ignisphaera aggregans</name>
    <dbReference type="NCBI Taxonomy" id="334771"/>
    <lineage>
        <taxon>Archaea</taxon>
        <taxon>Thermoproteota</taxon>
        <taxon>Thermoprotei</taxon>
        <taxon>Desulfurococcales</taxon>
        <taxon>Desulfurococcaceae</taxon>
        <taxon>Ignisphaera</taxon>
    </lineage>
</organism>
<dbReference type="EMBL" id="DTET01000236">
    <property type="protein sequence ID" value="HGV67054.1"/>
    <property type="molecule type" value="Genomic_DNA"/>
</dbReference>